<keyword evidence="3" id="KW-1185">Reference proteome</keyword>
<proteinExistence type="predicted"/>
<feature type="transmembrane region" description="Helical" evidence="1">
    <location>
        <begin position="20"/>
        <end position="37"/>
    </location>
</feature>
<dbReference type="Proteomes" id="UP001143330">
    <property type="component" value="Unassembled WGS sequence"/>
</dbReference>
<gene>
    <name evidence="2" type="ORF">GCM10017653_47930</name>
</gene>
<keyword evidence="1" id="KW-1133">Transmembrane helix</keyword>
<protein>
    <submittedName>
        <fullName evidence="2">Uncharacterized protein</fullName>
    </submittedName>
</protein>
<evidence type="ECO:0000313" key="3">
    <source>
        <dbReference type="Proteomes" id="UP001143330"/>
    </source>
</evidence>
<reference evidence="2" key="1">
    <citation type="journal article" date="2014" name="Int. J. Syst. Evol. Microbiol.">
        <title>Complete genome sequence of Corynebacterium casei LMG S-19264T (=DSM 44701T), isolated from a smear-ripened cheese.</title>
        <authorList>
            <consortium name="US DOE Joint Genome Institute (JGI-PGF)"/>
            <person name="Walter F."/>
            <person name="Albersmeier A."/>
            <person name="Kalinowski J."/>
            <person name="Ruckert C."/>
        </authorList>
    </citation>
    <scope>NUCLEOTIDE SEQUENCE</scope>
    <source>
        <strain evidence="2">VKM B-2789</strain>
    </source>
</reference>
<name>A0A9W6K498_9HYPH</name>
<reference evidence="2" key="2">
    <citation type="submission" date="2023-01" db="EMBL/GenBank/DDBJ databases">
        <authorList>
            <person name="Sun Q."/>
            <person name="Evtushenko L."/>
        </authorList>
    </citation>
    <scope>NUCLEOTIDE SEQUENCE</scope>
    <source>
        <strain evidence="2">VKM B-2789</strain>
    </source>
</reference>
<accession>A0A9W6K498</accession>
<dbReference type="EMBL" id="BSFM01000021">
    <property type="protein sequence ID" value="GLK86723.1"/>
    <property type="molecule type" value="Genomic_DNA"/>
</dbReference>
<evidence type="ECO:0000313" key="2">
    <source>
        <dbReference type="EMBL" id="GLK86723.1"/>
    </source>
</evidence>
<keyword evidence="1" id="KW-0472">Membrane</keyword>
<comment type="caution">
    <text evidence="2">The sequence shown here is derived from an EMBL/GenBank/DDBJ whole genome shotgun (WGS) entry which is preliminary data.</text>
</comment>
<evidence type="ECO:0000256" key="1">
    <source>
        <dbReference type="SAM" id="Phobius"/>
    </source>
</evidence>
<organism evidence="2 3">
    <name type="scientific">Ancylobacter defluvii</name>
    <dbReference type="NCBI Taxonomy" id="1282440"/>
    <lineage>
        <taxon>Bacteria</taxon>
        <taxon>Pseudomonadati</taxon>
        <taxon>Pseudomonadota</taxon>
        <taxon>Alphaproteobacteria</taxon>
        <taxon>Hyphomicrobiales</taxon>
        <taxon>Xanthobacteraceae</taxon>
        <taxon>Ancylobacter</taxon>
    </lineage>
</organism>
<keyword evidence="1" id="KW-0812">Transmembrane</keyword>
<dbReference type="AlphaFoldDB" id="A0A9W6K498"/>
<sequence length="64" mass="7045">MTHSVFWGSPAYTLIDDKMVGTVLILIFLPTIYAVWFRMQAREPMSVLHNAAPVASDPALAPGE</sequence>